<evidence type="ECO:0000313" key="2">
    <source>
        <dbReference type="EMBL" id="KAJ7708261.1"/>
    </source>
</evidence>
<comment type="caution">
    <text evidence="2">The sequence shown here is derived from an EMBL/GenBank/DDBJ whole genome shotgun (WGS) entry which is preliminary data.</text>
</comment>
<organism evidence="2 3">
    <name type="scientific">Mycena rosella</name>
    <name type="common">Pink bonnet</name>
    <name type="synonym">Agaricus rosellus</name>
    <dbReference type="NCBI Taxonomy" id="1033263"/>
    <lineage>
        <taxon>Eukaryota</taxon>
        <taxon>Fungi</taxon>
        <taxon>Dikarya</taxon>
        <taxon>Basidiomycota</taxon>
        <taxon>Agaricomycotina</taxon>
        <taxon>Agaricomycetes</taxon>
        <taxon>Agaricomycetidae</taxon>
        <taxon>Agaricales</taxon>
        <taxon>Marasmiineae</taxon>
        <taxon>Mycenaceae</taxon>
        <taxon>Mycena</taxon>
    </lineage>
</organism>
<evidence type="ECO:0000256" key="1">
    <source>
        <dbReference type="SAM" id="MobiDB-lite"/>
    </source>
</evidence>
<evidence type="ECO:0000313" key="3">
    <source>
        <dbReference type="Proteomes" id="UP001221757"/>
    </source>
</evidence>
<name>A0AAD7GZ04_MYCRO</name>
<accession>A0AAD7GZ04</accession>
<dbReference type="Proteomes" id="UP001221757">
    <property type="component" value="Unassembled WGS sequence"/>
</dbReference>
<reference evidence="2" key="1">
    <citation type="submission" date="2023-03" db="EMBL/GenBank/DDBJ databases">
        <title>Massive genome expansion in bonnet fungi (Mycena s.s.) driven by repeated elements and novel gene families across ecological guilds.</title>
        <authorList>
            <consortium name="Lawrence Berkeley National Laboratory"/>
            <person name="Harder C.B."/>
            <person name="Miyauchi S."/>
            <person name="Viragh M."/>
            <person name="Kuo A."/>
            <person name="Thoen E."/>
            <person name="Andreopoulos B."/>
            <person name="Lu D."/>
            <person name="Skrede I."/>
            <person name="Drula E."/>
            <person name="Henrissat B."/>
            <person name="Morin E."/>
            <person name="Kohler A."/>
            <person name="Barry K."/>
            <person name="LaButti K."/>
            <person name="Morin E."/>
            <person name="Salamov A."/>
            <person name="Lipzen A."/>
            <person name="Mereny Z."/>
            <person name="Hegedus B."/>
            <person name="Baldrian P."/>
            <person name="Stursova M."/>
            <person name="Weitz H."/>
            <person name="Taylor A."/>
            <person name="Grigoriev I.V."/>
            <person name="Nagy L.G."/>
            <person name="Martin F."/>
            <person name="Kauserud H."/>
        </authorList>
    </citation>
    <scope>NUCLEOTIDE SEQUENCE</scope>
    <source>
        <strain evidence="2">CBHHK067</strain>
    </source>
</reference>
<dbReference type="AlphaFoldDB" id="A0AAD7GZ04"/>
<feature type="region of interest" description="Disordered" evidence="1">
    <location>
        <begin position="146"/>
        <end position="170"/>
    </location>
</feature>
<gene>
    <name evidence="2" type="ORF">B0H17DRAFT_1125030</name>
</gene>
<sequence length="622" mass="68269">MLDKGMSIVPINPVVLNKDREFSAEELSDLAVGDHLVYSGSTSEEILAKPDESSTSPHKAQRLLAQPDAGRWLREAEIVRHTFSVDEDLQRKPPLWRVKTLERRIDAIPQISTVLAQSGCEKHEIIKYIPSQHEARGFRSLAKAGISQRDPTGKTSEMGSLLSRGNSAPSPMGGEVLTTLCIVQEVRSSDHTLSTECAARLCMKSDGPDRVEWQHDRLMREHEIVDDDVQWKLLQLRVKTLQSMQDTNITDQTGGTYEMGLLLGHEYLLRGGKLSSAHQPSRIARKVRSRGDQTSPSLLAGVIDTLSTEGGKCLCLKYDVHNRVVLKCDGLRGHSEVNRNGEYPALGVASNRCNTNFDNSDSDTPLGCATLARACNINLSCSGIPLHQQYVEDSLPSDEYEQGCETTNWGTPKCDDITYIAAESGNQINSRAQMQSCNLRRAPTRLVKTREANCTTDPLIQWGYPSHALSMVQYTLESHLNWVPHSSGQNPFLETGEFGPAIRQFTSPSFKTAEINLAVFIALNLVQMDVARNWSNPECMNAAENAAMNNSGNRLACEPGEGPDRGSNGTALARQPDISNEYISCAEANASFSTRPWSTAVAQKSSVDTIIWSEGGLGSLAT</sequence>
<keyword evidence="3" id="KW-1185">Reference proteome</keyword>
<dbReference type="EMBL" id="JARKIE010000004">
    <property type="protein sequence ID" value="KAJ7708261.1"/>
    <property type="molecule type" value="Genomic_DNA"/>
</dbReference>
<protein>
    <submittedName>
        <fullName evidence="2">Uncharacterized protein</fullName>
    </submittedName>
</protein>
<proteinExistence type="predicted"/>
<feature type="compositionally biased region" description="Polar residues" evidence="1">
    <location>
        <begin position="149"/>
        <end position="169"/>
    </location>
</feature>